<dbReference type="PANTHER" id="PTHR30471:SF3">
    <property type="entry name" value="UPF0758 PROTEIN YEES-RELATED"/>
    <property type="match status" value="1"/>
</dbReference>
<dbReference type="AlphaFoldDB" id="A0A246JT38"/>
<dbReference type="Proteomes" id="UP000197361">
    <property type="component" value="Unassembled WGS sequence"/>
</dbReference>
<reference evidence="7 8" key="1">
    <citation type="journal article" date="2010" name="Int. J. Syst. Evol. Microbiol.">
        <title>Sphingopyxis bauzanensis sp. nov., a psychrophilic bacterium isolated from soil.</title>
        <authorList>
            <person name="Zhang D.C."/>
            <person name="Liu H.C."/>
            <person name="Xin Y.H."/>
            <person name="Zhou Y.G."/>
            <person name="Schinner F."/>
            <person name="Margesin R."/>
        </authorList>
    </citation>
    <scope>NUCLEOTIDE SEQUENCE [LARGE SCALE GENOMIC DNA]</scope>
    <source>
        <strain evidence="7 8">DSM 22271</strain>
    </source>
</reference>
<dbReference type="PROSITE" id="PS50249">
    <property type="entry name" value="MPN"/>
    <property type="match status" value="1"/>
</dbReference>
<name>A0A246JT38_9SPHN</name>
<organism evidence="7 8">
    <name type="scientific">Sphingopyxis bauzanensis</name>
    <dbReference type="NCBI Taxonomy" id="651663"/>
    <lineage>
        <taxon>Bacteria</taxon>
        <taxon>Pseudomonadati</taxon>
        <taxon>Pseudomonadota</taxon>
        <taxon>Alphaproteobacteria</taxon>
        <taxon>Sphingomonadales</taxon>
        <taxon>Sphingomonadaceae</taxon>
        <taxon>Sphingopyxis</taxon>
    </lineage>
</organism>
<dbReference type="SUPFAM" id="SSF102712">
    <property type="entry name" value="JAB1/MPN domain"/>
    <property type="match status" value="1"/>
</dbReference>
<keyword evidence="8" id="KW-1185">Reference proteome</keyword>
<evidence type="ECO:0000256" key="1">
    <source>
        <dbReference type="ARBA" id="ARBA00022670"/>
    </source>
</evidence>
<keyword evidence="3" id="KW-0378">Hydrolase</keyword>
<sequence>MSVAMTLLAPIDPAADARPGSGYVPCEAEEDVVRHLLRPHFSADRETLLLAGFDPFERLVRLERVGGEDAGRYVIPPRCWRSLMRGGVVRVIMAHNHPSNIAQPSDADVATTRETVLFLRTLGIELVDHRIFVASGHFSFRSAEML</sequence>
<dbReference type="GO" id="GO:0008237">
    <property type="term" value="F:metallopeptidase activity"/>
    <property type="evidence" value="ECO:0007669"/>
    <property type="project" value="UniProtKB-KW"/>
</dbReference>
<evidence type="ECO:0000256" key="5">
    <source>
        <dbReference type="ARBA" id="ARBA00023049"/>
    </source>
</evidence>
<keyword evidence="4" id="KW-0862">Zinc</keyword>
<accession>A0A246JT38</accession>
<protein>
    <submittedName>
        <fullName evidence="7">DNA repair protein RadC</fullName>
    </submittedName>
</protein>
<evidence type="ECO:0000313" key="7">
    <source>
        <dbReference type="EMBL" id="OWQ96138.1"/>
    </source>
</evidence>
<dbReference type="Gene3D" id="3.40.140.10">
    <property type="entry name" value="Cytidine Deaminase, domain 2"/>
    <property type="match status" value="1"/>
</dbReference>
<dbReference type="InterPro" id="IPR001405">
    <property type="entry name" value="UPF0758"/>
</dbReference>
<dbReference type="PANTHER" id="PTHR30471">
    <property type="entry name" value="DNA REPAIR PROTEIN RADC"/>
    <property type="match status" value="1"/>
</dbReference>
<proteinExistence type="predicted"/>
<dbReference type="Pfam" id="PF04002">
    <property type="entry name" value="RadC"/>
    <property type="match status" value="1"/>
</dbReference>
<keyword evidence="1" id="KW-0645">Protease</keyword>
<keyword evidence="2" id="KW-0479">Metal-binding</keyword>
<evidence type="ECO:0000256" key="3">
    <source>
        <dbReference type="ARBA" id="ARBA00022801"/>
    </source>
</evidence>
<dbReference type="OrthoDB" id="152963at2"/>
<comment type="caution">
    <text evidence="7">The sequence shown here is derived from an EMBL/GenBank/DDBJ whole genome shotgun (WGS) entry which is preliminary data.</text>
</comment>
<dbReference type="GO" id="GO:0006508">
    <property type="term" value="P:proteolysis"/>
    <property type="evidence" value="ECO:0007669"/>
    <property type="project" value="UniProtKB-KW"/>
</dbReference>
<evidence type="ECO:0000313" key="8">
    <source>
        <dbReference type="Proteomes" id="UP000197361"/>
    </source>
</evidence>
<dbReference type="InterPro" id="IPR037518">
    <property type="entry name" value="MPN"/>
</dbReference>
<evidence type="ECO:0000259" key="6">
    <source>
        <dbReference type="PROSITE" id="PS50249"/>
    </source>
</evidence>
<dbReference type="EMBL" id="NISK01000003">
    <property type="protein sequence ID" value="OWQ96138.1"/>
    <property type="molecule type" value="Genomic_DNA"/>
</dbReference>
<feature type="domain" description="MPN" evidence="6">
    <location>
        <begin position="22"/>
        <end position="146"/>
    </location>
</feature>
<dbReference type="InterPro" id="IPR025657">
    <property type="entry name" value="RadC_JAB"/>
</dbReference>
<evidence type="ECO:0000256" key="2">
    <source>
        <dbReference type="ARBA" id="ARBA00022723"/>
    </source>
</evidence>
<gene>
    <name evidence="7" type="ORF">CDQ92_12470</name>
</gene>
<dbReference type="GO" id="GO:0046872">
    <property type="term" value="F:metal ion binding"/>
    <property type="evidence" value="ECO:0007669"/>
    <property type="project" value="UniProtKB-KW"/>
</dbReference>
<evidence type="ECO:0000256" key="4">
    <source>
        <dbReference type="ARBA" id="ARBA00022833"/>
    </source>
</evidence>
<keyword evidence="5" id="KW-0482">Metalloprotease</keyword>